<evidence type="ECO:0000313" key="2">
    <source>
        <dbReference type="Proteomes" id="UP001058744"/>
    </source>
</evidence>
<dbReference type="Proteomes" id="UP001058744">
    <property type="component" value="Chromosome"/>
</dbReference>
<protein>
    <submittedName>
        <fullName evidence="1">Uncharacterized protein</fullName>
    </submittedName>
</protein>
<dbReference type="AlphaFoldDB" id="A0AAJ5LM12"/>
<sequence>MRTNGAYLDAHHASITRPACVKVVREALRETGQAMPAGVGLVVDTRVDTGFRAIASDLTKSDILPEWRPGQTLTNVDIEAARRSR</sequence>
<dbReference type="EMBL" id="CP101700">
    <property type="protein sequence ID" value="UUC19753.1"/>
    <property type="molecule type" value="Genomic_DNA"/>
</dbReference>
<proteinExistence type="predicted"/>
<gene>
    <name evidence="1" type="ORF">NOV18_04385</name>
</gene>
<name>A0AAJ5LM12_9PSED</name>
<evidence type="ECO:0000313" key="1">
    <source>
        <dbReference type="EMBL" id="UUC19753.1"/>
    </source>
</evidence>
<dbReference type="RefSeq" id="WP_256381937.1">
    <property type="nucleotide sequence ID" value="NZ_CP101700.1"/>
</dbReference>
<accession>A0AAJ5LM12</accession>
<reference evidence="1" key="1">
    <citation type="submission" date="2022-07" db="EMBL/GenBank/DDBJ databases">
        <title>Complete genome of MD9.</title>
        <authorList>
            <person name="Cao G."/>
        </authorList>
    </citation>
    <scope>NUCLEOTIDE SEQUENCE</scope>
    <source>
        <strain evidence="1">MD9</strain>
    </source>
</reference>
<organism evidence="1 2">
    <name type="scientific">Pseudomonas asiatica</name>
    <dbReference type="NCBI Taxonomy" id="2219225"/>
    <lineage>
        <taxon>Bacteria</taxon>
        <taxon>Pseudomonadati</taxon>
        <taxon>Pseudomonadota</taxon>
        <taxon>Gammaproteobacteria</taxon>
        <taxon>Pseudomonadales</taxon>
        <taxon>Pseudomonadaceae</taxon>
        <taxon>Pseudomonas</taxon>
    </lineage>
</organism>